<proteinExistence type="inferred from homology"/>
<dbReference type="GO" id="GO:0048476">
    <property type="term" value="C:Holliday junction resolvase complex"/>
    <property type="evidence" value="ECO:0007669"/>
    <property type="project" value="UniProtKB-UniRule"/>
</dbReference>
<dbReference type="NCBIfam" id="TIGR00635">
    <property type="entry name" value="ruvB"/>
    <property type="match status" value="1"/>
</dbReference>
<feature type="binding site" evidence="9">
    <location>
        <position position="361"/>
    </location>
    <ligand>
        <name>DNA</name>
        <dbReference type="ChEBI" id="CHEBI:16991"/>
    </ligand>
</feature>
<evidence type="ECO:0000256" key="9">
    <source>
        <dbReference type="HAMAP-Rule" id="MF_00016"/>
    </source>
</evidence>
<keyword evidence="10" id="KW-0812">Transmembrane</keyword>
<evidence type="ECO:0000259" key="11">
    <source>
        <dbReference type="SMART" id="SM00382"/>
    </source>
</evidence>
<feature type="domain" description="AAA+ ATPase" evidence="11">
    <location>
        <begin position="102"/>
        <end position="235"/>
    </location>
</feature>
<comment type="similarity">
    <text evidence="9">Belongs to the RuvB family.</text>
</comment>
<comment type="catalytic activity">
    <reaction evidence="9">
        <text>ATP + H2O = ADP + phosphate + H(+)</text>
        <dbReference type="Rhea" id="RHEA:13065"/>
        <dbReference type="ChEBI" id="CHEBI:15377"/>
        <dbReference type="ChEBI" id="CHEBI:15378"/>
        <dbReference type="ChEBI" id="CHEBI:30616"/>
        <dbReference type="ChEBI" id="CHEBI:43474"/>
        <dbReference type="ChEBI" id="CHEBI:456216"/>
    </reaction>
</comment>
<dbReference type="InterPro" id="IPR008823">
    <property type="entry name" value="RuvB_wg_C"/>
</dbReference>
<gene>
    <name evidence="9 12" type="primary">ruvB</name>
    <name evidence="12" type="ORF">D8827_06295</name>
</gene>
<feature type="binding site" evidence="9">
    <location>
        <position position="117"/>
    </location>
    <ligand>
        <name>ATP</name>
        <dbReference type="ChEBI" id="CHEBI:30616"/>
    </ligand>
</feature>
<keyword evidence="2 9" id="KW-0547">Nucleotide-binding</keyword>
<dbReference type="SUPFAM" id="SSF52540">
    <property type="entry name" value="P-loop containing nucleoside triphosphate hydrolases"/>
    <property type="match status" value="1"/>
</dbReference>
<dbReference type="Gene3D" id="3.40.50.300">
    <property type="entry name" value="P-loop containing nucleotide triphosphate hydrolases"/>
    <property type="match status" value="1"/>
</dbReference>
<evidence type="ECO:0000256" key="10">
    <source>
        <dbReference type="SAM" id="Phobius"/>
    </source>
</evidence>
<feature type="binding site" evidence="9">
    <location>
        <position position="117"/>
    </location>
    <ligand>
        <name>Mg(2+)</name>
        <dbReference type="ChEBI" id="CHEBI:18420"/>
    </ligand>
</feature>
<evidence type="ECO:0000256" key="3">
    <source>
        <dbReference type="ARBA" id="ARBA00022763"/>
    </source>
</evidence>
<dbReference type="Gene3D" id="1.10.8.60">
    <property type="match status" value="1"/>
</dbReference>
<protein>
    <recommendedName>
        <fullName evidence="9">Holliday junction branch migration complex subunit RuvB</fullName>
        <ecNumber evidence="9">3.6.4.-</ecNumber>
    </recommendedName>
</protein>
<evidence type="ECO:0000256" key="6">
    <source>
        <dbReference type="ARBA" id="ARBA00023125"/>
    </source>
</evidence>
<evidence type="ECO:0000313" key="12">
    <source>
        <dbReference type="EMBL" id="RSJ23265.1"/>
    </source>
</evidence>
<feature type="binding site" evidence="9">
    <location>
        <position position="269"/>
    </location>
    <ligand>
        <name>ATP</name>
        <dbReference type="ChEBI" id="CHEBI:30616"/>
    </ligand>
</feature>
<dbReference type="InterPro" id="IPR003593">
    <property type="entry name" value="AAA+_ATPase"/>
</dbReference>
<comment type="function">
    <text evidence="9">The RuvA-RuvB-RuvC complex processes Holliday junction (HJ) DNA during genetic recombination and DNA repair, while the RuvA-RuvB complex plays an important role in the rescue of blocked DNA replication forks via replication fork reversal (RFR). RuvA specifically binds to HJ cruciform DNA, conferring on it an open structure. The RuvB hexamer acts as an ATP-dependent pump, pulling dsDNA into and through the RuvAB complex. RuvB forms 2 homohexamers on either side of HJ DNA bound by 1 or 2 RuvA tetramers; 4 subunits per hexamer contact DNA at a time. Coordinated motions by a converter formed by DNA-disengaged RuvB subunits stimulates ATP hydrolysis and nucleotide exchange. Immobilization of the converter enables RuvB to convert the ATP-contained energy into a lever motion, pulling 2 nucleotides of DNA out of the RuvA tetramer per ATP hydrolyzed, thus driving DNA branch migration. The RuvB motors rotate together with the DNA substrate, which together with the progressing nucleotide cycle form the mechanistic basis for DNA recombination by continuous HJ branch migration. Branch migration allows RuvC to scan DNA until it finds its consensus sequence, where it cleaves and resolves cruciform DNA.</text>
</comment>
<dbReference type="Pfam" id="PF05496">
    <property type="entry name" value="RuvB_N"/>
    <property type="match status" value="1"/>
</dbReference>
<evidence type="ECO:0000256" key="1">
    <source>
        <dbReference type="ARBA" id="ARBA00022490"/>
    </source>
</evidence>
<feature type="binding site" evidence="9">
    <location>
        <begin position="179"/>
        <end position="181"/>
    </location>
    <ligand>
        <name>ATP</name>
        <dbReference type="ChEBI" id="CHEBI:30616"/>
    </ligand>
</feature>
<evidence type="ECO:0000256" key="8">
    <source>
        <dbReference type="ARBA" id="ARBA00023204"/>
    </source>
</evidence>
<comment type="caution">
    <text evidence="9">Lacks conserved residue(s) required for the propagation of feature annotation.</text>
</comment>
<dbReference type="EMBL" id="RJOO01000003">
    <property type="protein sequence ID" value="RSJ23265.1"/>
    <property type="molecule type" value="Genomic_DNA"/>
</dbReference>
<dbReference type="PANTHER" id="PTHR42848:SF1">
    <property type="entry name" value="HOLLIDAY JUNCTION BRANCH MIGRATION COMPLEX SUBUNIT RUVB"/>
    <property type="match status" value="1"/>
</dbReference>
<feature type="binding site" evidence="9">
    <location>
        <position position="222"/>
    </location>
    <ligand>
        <name>ATP</name>
        <dbReference type="ChEBI" id="CHEBI:30616"/>
    </ligand>
</feature>
<dbReference type="Pfam" id="PF17864">
    <property type="entry name" value="AAA_lid_4"/>
    <property type="match status" value="1"/>
</dbReference>
<dbReference type="CDD" id="cd00009">
    <property type="entry name" value="AAA"/>
    <property type="match status" value="1"/>
</dbReference>
<evidence type="ECO:0000256" key="5">
    <source>
        <dbReference type="ARBA" id="ARBA00022840"/>
    </source>
</evidence>
<dbReference type="AlphaFoldDB" id="A0AAE8G117"/>
<evidence type="ECO:0000256" key="2">
    <source>
        <dbReference type="ARBA" id="ARBA00022741"/>
    </source>
</evidence>
<reference evidence="12 13" key="1">
    <citation type="submission" date="2018-11" db="EMBL/GenBank/DDBJ databases">
        <title>Species Designations Belie Phenotypic and Genotypic Heterogeneity in Oral Streptococci.</title>
        <authorList>
            <person name="Velsko I."/>
        </authorList>
    </citation>
    <scope>NUCLEOTIDE SEQUENCE [LARGE SCALE GENOMIC DNA]</scope>
    <source>
        <strain evidence="12 13">KLC02</strain>
    </source>
</reference>
<dbReference type="GO" id="GO:0006310">
    <property type="term" value="P:DNA recombination"/>
    <property type="evidence" value="ECO:0007669"/>
    <property type="project" value="UniProtKB-UniRule"/>
</dbReference>
<dbReference type="NCBIfam" id="NF000868">
    <property type="entry name" value="PRK00080.1"/>
    <property type="match status" value="1"/>
</dbReference>
<dbReference type="InterPro" id="IPR027417">
    <property type="entry name" value="P-loop_NTPase"/>
</dbReference>
<feature type="binding site" evidence="9">
    <location>
        <position position="366"/>
    </location>
    <ligand>
        <name>DNA</name>
        <dbReference type="ChEBI" id="CHEBI:16991"/>
    </ligand>
</feature>
<keyword evidence="7 9" id="KW-0233">DNA recombination</keyword>
<dbReference type="SUPFAM" id="SSF46785">
    <property type="entry name" value="Winged helix' DNA-binding domain"/>
    <property type="match status" value="1"/>
</dbReference>
<keyword evidence="10" id="KW-1133">Transmembrane helix</keyword>
<keyword evidence="12" id="KW-0347">Helicase</keyword>
<dbReference type="InterPro" id="IPR041445">
    <property type="entry name" value="AAA_lid_4"/>
</dbReference>
<comment type="caution">
    <text evidence="12">The sequence shown here is derived from an EMBL/GenBank/DDBJ whole genome shotgun (WGS) entry which is preliminary data.</text>
</comment>
<feature type="binding site" evidence="9">
    <location>
        <position position="363"/>
    </location>
    <ligand>
        <name>DNA</name>
        <dbReference type="ChEBI" id="CHEBI:16991"/>
    </ligand>
</feature>
<evidence type="ECO:0000256" key="7">
    <source>
        <dbReference type="ARBA" id="ARBA00023172"/>
    </source>
</evidence>
<keyword evidence="5 9" id="KW-0067">ATP-binding</keyword>
<dbReference type="GO" id="GO:0016787">
    <property type="term" value="F:hydrolase activity"/>
    <property type="evidence" value="ECO:0007669"/>
    <property type="project" value="UniProtKB-KW"/>
</dbReference>
<dbReference type="SMART" id="SM00382">
    <property type="entry name" value="AAA"/>
    <property type="match status" value="1"/>
</dbReference>
<keyword evidence="8 9" id="KW-0234">DNA repair</keyword>
<keyword evidence="3 9" id="KW-0227">DNA damage</keyword>
<feature type="region of interest" description="Head domain (RuvB-H)" evidence="9">
    <location>
        <begin position="306"/>
        <end position="383"/>
    </location>
</feature>
<feature type="binding site" evidence="9">
    <location>
        <position position="232"/>
    </location>
    <ligand>
        <name>ATP</name>
        <dbReference type="ChEBI" id="CHEBI:30616"/>
    </ligand>
</feature>
<feature type="transmembrane region" description="Helical" evidence="10">
    <location>
        <begin position="32"/>
        <end position="52"/>
    </location>
</feature>
<feature type="binding site" evidence="9">
    <location>
        <position position="113"/>
    </location>
    <ligand>
        <name>ATP</name>
        <dbReference type="ChEBI" id="CHEBI:30616"/>
    </ligand>
</feature>
<comment type="domain">
    <text evidence="9">Has 3 domains, the large (RuvB-L) and small ATPase (RuvB-S) domains and the C-terminal head (RuvB-H) domain. The head domain binds DNA, while the ATPase domains jointly bind ATP, ADP or are empty depending on the state of the subunit in the translocation cycle. During a single DNA translocation step the structure of each domain remains the same, but their relative positions change.</text>
</comment>
<comment type="subcellular location">
    <subcellularLocation>
        <location evidence="9">Cytoplasm</location>
    </subcellularLocation>
</comment>
<dbReference type="GO" id="GO:0000400">
    <property type="term" value="F:four-way junction DNA binding"/>
    <property type="evidence" value="ECO:0007669"/>
    <property type="project" value="UniProtKB-UniRule"/>
</dbReference>
<keyword evidence="4 9" id="KW-0378">Hydrolase</keyword>
<dbReference type="InterPro" id="IPR036388">
    <property type="entry name" value="WH-like_DNA-bd_sf"/>
</dbReference>
<name>A0AAE8G117_STRIT</name>
<dbReference type="Gene3D" id="1.10.10.10">
    <property type="entry name" value="Winged helix-like DNA-binding domain superfamily/Winged helix DNA-binding domain"/>
    <property type="match status" value="1"/>
</dbReference>
<feature type="region of interest" description="Large ATPase domain (RuvB-L)" evidence="9">
    <location>
        <begin position="52"/>
        <end position="232"/>
    </location>
</feature>
<evidence type="ECO:0000313" key="13">
    <source>
        <dbReference type="Proteomes" id="UP000267137"/>
    </source>
</evidence>
<feature type="binding site" evidence="9">
    <location>
        <position position="72"/>
    </location>
    <ligand>
        <name>ATP</name>
        <dbReference type="ChEBI" id="CHEBI:30616"/>
    </ligand>
</feature>
<dbReference type="GO" id="GO:0005737">
    <property type="term" value="C:cytoplasm"/>
    <property type="evidence" value="ECO:0007669"/>
    <property type="project" value="UniProtKB-SubCell"/>
</dbReference>
<feature type="binding site" evidence="9">
    <location>
        <position position="71"/>
    </location>
    <ligand>
        <name>ATP</name>
        <dbReference type="ChEBI" id="CHEBI:30616"/>
    </ligand>
</feature>
<dbReference type="GO" id="GO:0005524">
    <property type="term" value="F:ATP binding"/>
    <property type="evidence" value="ECO:0007669"/>
    <property type="project" value="UniProtKB-UniRule"/>
</dbReference>
<dbReference type="HAMAP" id="MF_00016">
    <property type="entry name" value="DNA_HJ_migration_RuvB"/>
    <property type="match status" value="1"/>
</dbReference>
<dbReference type="EC" id="3.6.4.-" evidence="9"/>
<dbReference type="Proteomes" id="UP000267137">
    <property type="component" value="Unassembled WGS sequence"/>
</dbReference>
<accession>A0AAE8G117</accession>
<evidence type="ECO:0000256" key="4">
    <source>
        <dbReference type="ARBA" id="ARBA00022801"/>
    </source>
</evidence>
<keyword evidence="6 9" id="KW-0238">DNA-binding</keyword>
<dbReference type="InterPro" id="IPR036390">
    <property type="entry name" value="WH_DNA-bd_sf"/>
</dbReference>
<dbReference type="PANTHER" id="PTHR42848">
    <property type="match status" value="1"/>
</dbReference>
<dbReference type="GO" id="GO:0009378">
    <property type="term" value="F:four-way junction helicase activity"/>
    <property type="evidence" value="ECO:0007669"/>
    <property type="project" value="InterPro"/>
</dbReference>
<feature type="region of interest" description="Small ATPAse domain (RuvB-S)" evidence="9">
    <location>
        <begin position="233"/>
        <end position="303"/>
    </location>
</feature>
<keyword evidence="1 9" id="KW-0963">Cytoplasm</keyword>
<comment type="subunit">
    <text evidence="9">Homohexamer. Forms an RuvA(8)-RuvB(12)-Holliday junction (HJ) complex. HJ DNA is sandwiched between 2 RuvA tetramers; dsDNA enters through RuvA and exits via RuvB. An RuvB hexamer assembles on each DNA strand where it exits the tetramer. Each RuvB hexamer is contacted by two RuvA subunits (via domain III) on 2 adjacent RuvB subunits; this complex drives branch migration. In the full resolvosome a probable DNA-RuvA(4)-RuvB(12)-RuvC(2) complex forms which resolves the HJ.</text>
</comment>
<organism evidence="12 13">
    <name type="scientific">Streptococcus intermedius</name>
    <dbReference type="NCBI Taxonomy" id="1338"/>
    <lineage>
        <taxon>Bacteria</taxon>
        <taxon>Bacillati</taxon>
        <taxon>Bacillota</taxon>
        <taxon>Bacilli</taxon>
        <taxon>Lactobacillales</taxon>
        <taxon>Streptococcaceae</taxon>
        <taxon>Streptococcus</taxon>
        <taxon>Streptococcus anginosus group</taxon>
    </lineage>
</organism>
<feature type="binding site" evidence="9">
    <location>
        <position position="116"/>
    </location>
    <ligand>
        <name>ATP</name>
        <dbReference type="ChEBI" id="CHEBI:30616"/>
    </ligand>
</feature>
<dbReference type="InterPro" id="IPR008824">
    <property type="entry name" value="RuvB-like_N"/>
</dbReference>
<keyword evidence="10" id="KW-0472">Membrane</keyword>
<dbReference type="InterPro" id="IPR004605">
    <property type="entry name" value="DNA_helicase_Holl-junc_RuvB"/>
</dbReference>
<feature type="binding site" evidence="9">
    <location>
        <position position="118"/>
    </location>
    <ligand>
        <name>ATP</name>
        <dbReference type="ChEBI" id="CHEBI:30616"/>
    </ligand>
</feature>
<sequence length="383" mass="43415">MEEDLFFNSENCFSICMDEEVNRKKDAKLGRFSLAINLLYPSNLFFVIIIVMNRMLDNELMGDEELVERTLRPQYLQEYIGQNKVKNQLKIFIEAAKLRDEALDHTLLFGPPGLGKTTMAFVIANELGVNLKQTSGPVIEKSGDLVAILNDLEPGDVLFIDEIHRLPMSVEEVLYSAMEDFYIDIMIGSGETSRSVHLDLPPFTLIGATTRAGMLSNPLRARFGITGHMEYYEETDLTEIVERTAEIFEMEITHEAAEELALRSRGTPRIANRLLKRVRDFAQIMGNGLIDGRITDQALTMLDVDQEGLDYVDQKILKTMIEVYGGGPVGLGTLSVNIAEEQETVEDMYEPYLIQKGFVMRTRTGRVATRKAYEHLGYEYLEK</sequence>
<dbReference type="GO" id="GO:0006281">
    <property type="term" value="P:DNA repair"/>
    <property type="evidence" value="ECO:0007669"/>
    <property type="project" value="UniProtKB-UniRule"/>
</dbReference>
<dbReference type="Pfam" id="PF05491">
    <property type="entry name" value="WHD_RuvB"/>
    <property type="match status" value="1"/>
</dbReference>